<dbReference type="EMBL" id="SLXD01000002">
    <property type="protein sequence ID" value="TCP04254.1"/>
    <property type="molecule type" value="Genomic_DNA"/>
</dbReference>
<organism evidence="2 3">
    <name type="scientific">Rubrivivax gelatinosus</name>
    <name type="common">Rhodocyclus gelatinosus</name>
    <name type="synonym">Rhodopseudomonas gelatinosa</name>
    <dbReference type="NCBI Taxonomy" id="28068"/>
    <lineage>
        <taxon>Bacteria</taxon>
        <taxon>Pseudomonadati</taxon>
        <taxon>Pseudomonadota</taxon>
        <taxon>Betaproteobacteria</taxon>
        <taxon>Burkholderiales</taxon>
        <taxon>Sphaerotilaceae</taxon>
        <taxon>Rubrivivax</taxon>
    </lineage>
</organism>
<keyword evidence="1" id="KW-1133">Transmembrane helix</keyword>
<dbReference type="InterPro" id="IPR018692">
    <property type="entry name" value="DUF2189"/>
</dbReference>
<accession>A0A4R2MHZ8</accession>
<evidence type="ECO:0000256" key="1">
    <source>
        <dbReference type="SAM" id="Phobius"/>
    </source>
</evidence>
<keyword evidence="1" id="KW-0812">Transmembrane</keyword>
<evidence type="ECO:0000313" key="2">
    <source>
        <dbReference type="EMBL" id="TCP04254.1"/>
    </source>
</evidence>
<feature type="transmembrane region" description="Helical" evidence="1">
    <location>
        <begin position="142"/>
        <end position="168"/>
    </location>
</feature>
<dbReference type="AlphaFoldDB" id="A0A4R2MHZ8"/>
<name>A0A4R2MHZ8_RUBGE</name>
<feature type="transmembrane region" description="Helical" evidence="1">
    <location>
        <begin position="93"/>
        <end position="116"/>
    </location>
</feature>
<comment type="caution">
    <text evidence="2">The sequence shown here is derived from an EMBL/GenBank/DDBJ whole genome shotgun (WGS) entry which is preliminary data.</text>
</comment>
<feature type="transmembrane region" description="Helical" evidence="1">
    <location>
        <begin position="238"/>
        <end position="271"/>
    </location>
</feature>
<feature type="transmembrane region" description="Helical" evidence="1">
    <location>
        <begin position="194"/>
        <end position="217"/>
    </location>
</feature>
<evidence type="ECO:0000313" key="3">
    <source>
        <dbReference type="Proteomes" id="UP000295106"/>
    </source>
</evidence>
<sequence>MIAAKAISPMVVQTMAAIPGGVAIPGAKTMRHSTALEESRRFGVREIPALRPLGWLARGWSDLVRNPAPGLVHGLAAAAFGALLLALSNQRFWLIAGAFSGFLLVAPILATGLYAVSRALQRGRVLSVAESLAVWKPRDGRLVVFGLLLAFAGTGWVLTSGSLIVGFAPQPIDGPRDFLVHVVLARDSWLFESWLVLGGALAAPLFASTVVSIPLLLDRDTGVLAAVLTSWRAVMQDPLPLAIWAALILVLTAIGMALALVGLVVVVPWLAHASWHAYRDLVDTTGMSELP</sequence>
<keyword evidence="1" id="KW-0472">Membrane</keyword>
<gene>
    <name evidence="2" type="ORF">EV684_1024</name>
</gene>
<feature type="transmembrane region" description="Helical" evidence="1">
    <location>
        <begin position="68"/>
        <end position="87"/>
    </location>
</feature>
<dbReference type="Proteomes" id="UP000295106">
    <property type="component" value="Unassembled WGS sequence"/>
</dbReference>
<protein>
    <submittedName>
        <fullName evidence="2">Putative membrane protein</fullName>
    </submittedName>
</protein>
<proteinExistence type="predicted"/>
<reference evidence="2 3" key="1">
    <citation type="submission" date="2019-03" db="EMBL/GenBank/DDBJ databases">
        <title>Genomic Encyclopedia of Type Strains, Phase IV (KMG-IV): sequencing the most valuable type-strain genomes for metagenomic binning, comparative biology and taxonomic classification.</title>
        <authorList>
            <person name="Goeker M."/>
        </authorList>
    </citation>
    <scope>NUCLEOTIDE SEQUENCE [LARGE SCALE GENOMIC DNA]</scope>
    <source>
        <strain evidence="2 3">DSM 1709</strain>
    </source>
</reference>
<dbReference type="Pfam" id="PF09955">
    <property type="entry name" value="DUF2189"/>
    <property type="match status" value="1"/>
</dbReference>